<dbReference type="EMBL" id="JAULRT010000031">
    <property type="protein sequence ID" value="MDO3380690.1"/>
    <property type="molecule type" value="Genomic_DNA"/>
</dbReference>
<gene>
    <name evidence="3" type="ORF">QWI16_00810</name>
</gene>
<proteinExistence type="predicted"/>
<evidence type="ECO:0000259" key="2">
    <source>
        <dbReference type="Pfam" id="PF07811"/>
    </source>
</evidence>
<evidence type="ECO:0000313" key="3">
    <source>
        <dbReference type="EMBL" id="MDO3380690.1"/>
    </source>
</evidence>
<accession>A0ABT8T996</accession>
<keyword evidence="1" id="KW-1133">Transmembrane helix</keyword>
<feature type="domain" description="TadE-like" evidence="2">
    <location>
        <begin position="13"/>
        <end position="55"/>
    </location>
</feature>
<feature type="transmembrane region" description="Helical" evidence="1">
    <location>
        <begin position="20"/>
        <end position="40"/>
    </location>
</feature>
<comment type="caution">
    <text evidence="3">The sequence shown here is derived from an EMBL/GenBank/DDBJ whole genome shotgun (WGS) entry which is preliminary data.</text>
</comment>
<dbReference type="InterPro" id="IPR012495">
    <property type="entry name" value="TadE-like_dom"/>
</dbReference>
<protein>
    <submittedName>
        <fullName evidence="3">TadE/TadG family type IV pilus assembly protein</fullName>
    </submittedName>
</protein>
<evidence type="ECO:0000256" key="1">
    <source>
        <dbReference type="SAM" id="Phobius"/>
    </source>
</evidence>
<keyword evidence="1" id="KW-0812">Transmembrane</keyword>
<reference evidence="3" key="1">
    <citation type="submission" date="2023-07" db="EMBL/GenBank/DDBJ databases">
        <title>Gilvimarinus algae sp. nov., isolated from the surface of Kelp.</title>
        <authorList>
            <person name="Sun Y.Y."/>
            <person name="Gong Y."/>
            <person name="Du Z.J."/>
        </authorList>
    </citation>
    <scope>NUCLEOTIDE SEQUENCE</scope>
    <source>
        <strain evidence="3">SDUM040014</strain>
    </source>
</reference>
<keyword evidence="4" id="KW-1185">Reference proteome</keyword>
<sequence length="279" mass="30546">MPALKINSRASLGQAMIEFVIIIPVLLLLIFGAIQIAFIYSAKTTLNYATFQAARVAATDHATYSALRRGLIRGMAPLFTNSSELGSLRDDIDAGIDSGGTRRDAVSEVDNYTRIVRINPTSAMIDLGGFGVESEDGIAALPNDNLMYRPSNLTVDDVNIQDANLLKIRVQYCYKLMVPLVNKIIGSLSELNNRRDPGSYREHHTVNDPRFADANRGEVNEAAGTTATYEELCGDRADGREGFVIFAEAIVRMQSPAYAEDTDEDFEAFMCDGDKMACP</sequence>
<dbReference type="Pfam" id="PF07811">
    <property type="entry name" value="TadE"/>
    <property type="match status" value="1"/>
</dbReference>
<evidence type="ECO:0000313" key="4">
    <source>
        <dbReference type="Proteomes" id="UP001168380"/>
    </source>
</evidence>
<dbReference type="RefSeq" id="WP_302710813.1">
    <property type="nucleotide sequence ID" value="NZ_JAULRT010000031.1"/>
</dbReference>
<keyword evidence="1" id="KW-0472">Membrane</keyword>
<organism evidence="3 4">
    <name type="scientific">Gilvimarinus algae</name>
    <dbReference type="NCBI Taxonomy" id="3058037"/>
    <lineage>
        <taxon>Bacteria</taxon>
        <taxon>Pseudomonadati</taxon>
        <taxon>Pseudomonadota</taxon>
        <taxon>Gammaproteobacteria</taxon>
        <taxon>Cellvibrionales</taxon>
        <taxon>Cellvibrionaceae</taxon>
        <taxon>Gilvimarinus</taxon>
    </lineage>
</organism>
<name>A0ABT8T996_9GAMM</name>
<dbReference type="Proteomes" id="UP001168380">
    <property type="component" value="Unassembled WGS sequence"/>
</dbReference>